<comment type="caution">
    <text evidence="1">The sequence shown here is derived from an EMBL/GenBank/DDBJ whole genome shotgun (WGS) entry which is preliminary data.</text>
</comment>
<protein>
    <submittedName>
        <fullName evidence="1">Uncharacterized protein</fullName>
    </submittedName>
</protein>
<name>A0A414AS98_9FIRM</name>
<sequence>MMKKINRIMMVQSMVNTLVDSIKEYETFENKNGYPPMYCNTEQYNTKESIKRRIVQARAELNQLAKEL</sequence>
<evidence type="ECO:0000313" key="1">
    <source>
        <dbReference type="EMBL" id="RHC54402.1"/>
    </source>
</evidence>
<organism evidence="1 2">
    <name type="scientific">Enterocloster bolteae</name>
    <dbReference type="NCBI Taxonomy" id="208479"/>
    <lineage>
        <taxon>Bacteria</taxon>
        <taxon>Bacillati</taxon>
        <taxon>Bacillota</taxon>
        <taxon>Clostridia</taxon>
        <taxon>Lachnospirales</taxon>
        <taxon>Lachnospiraceae</taxon>
        <taxon>Enterocloster</taxon>
    </lineage>
</organism>
<dbReference type="AlphaFoldDB" id="A0A414AS98"/>
<accession>A0A414AS98</accession>
<gene>
    <name evidence="1" type="ORF">DW839_19435</name>
</gene>
<dbReference type="EMBL" id="QSHZ01000022">
    <property type="protein sequence ID" value="RHC54402.1"/>
    <property type="molecule type" value="Genomic_DNA"/>
</dbReference>
<reference evidence="1 2" key="1">
    <citation type="submission" date="2018-08" db="EMBL/GenBank/DDBJ databases">
        <title>A genome reference for cultivated species of the human gut microbiota.</title>
        <authorList>
            <person name="Zou Y."/>
            <person name="Xue W."/>
            <person name="Luo G."/>
        </authorList>
    </citation>
    <scope>NUCLEOTIDE SEQUENCE [LARGE SCALE GENOMIC DNA]</scope>
    <source>
        <strain evidence="1 2">AM35-14</strain>
    </source>
</reference>
<proteinExistence type="predicted"/>
<evidence type="ECO:0000313" key="2">
    <source>
        <dbReference type="Proteomes" id="UP000283975"/>
    </source>
</evidence>
<dbReference type="RefSeq" id="WP_119205430.1">
    <property type="nucleotide sequence ID" value="NZ_JAWEXQ010000018.1"/>
</dbReference>
<dbReference type="Proteomes" id="UP000283975">
    <property type="component" value="Unassembled WGS sequence"/>
</dbReference>